<evidence type="ECO:0000313" key="3">
    <source>
        <dbReference type="Proteomes" id="UP000248887"/>
    </source>
</evidence>
<sequence length="106" mass="11425">MNAKALILVAVSGLIAFSVVSANAAQRMAAPQAGTFFPQGDARGALPTPARRRHGRIAALGSKRTKPSAYLCKAAPYATIIARDCWNGRQGCLPEHFHMKVFYKQL</sequence>
<evidence type="ECO:0000313" key="2">
    <source>
        <dbReference type="EMBL" id="PZQ82639.1"/>
    </source>
</evidence>
<evidence type="ECO:0000256" key="1">
    <source>
        <dbReference type="SAM" id="SignalP"/>
    </source>
</evidence>
<dbReference type="AlphaFoldDB" id="A0A2W5R1Z0"/>
<organism evidence="2 3">
    <name type="scientific">Ancylobacter novellus</name>
    <name type="common">Thiobacillus novellus</name>
    <dbReference type="NCBI Taxonomy" id="921"/>
    <lineage>
        <taxon>Bacteria</taxon>
        <taxon>Pseudomonadati</taxon>
        <taxon>Pseudomonadota</taxon>
        <taxon>Alphaproteobacteria</taxon>
        <taxon>Hyphomicrobiales</taxon>
        <taxon>Xanthobacteraceae</taxon>
        <taxon>Ancylobacter</taxon>
    </lineage>
</organism>
<name>A0A2W5R1Z0_ANCNO</name>
<proteinExistence type="predicted"/>
<feature type="signal peptide" evidence="1">
    <location>
        <begin position="1"/>
        <end position="24"/>
    </location>
</feature>
<keyword evidence="1" id="KW-0732">Signal</keyword>
<protein>
    <submittedName>
        <fullName evidence="2">Uncharacterized protein</fullName>
    </submittedName>
</protein>
<accession>A0A2W5R1Z0</accession>
<dbReference type="EMBL" id="QFQD01000030">
    <property type="protein sequence ID" value="PZQ82639.1"/>
    <property type="molecule type" value="Genomic_DNA"/>
</dbReference>
<comment type="caution">
    <text evidence="2">The sequence shown here is derived from an EMBL/GenBank/DDBJ whole genome shotgun (WGS) entry which is preliminary data.</text>
</comment>
<gene>
    <name evidence="2" type="ORF">DI549_10675</name>
</gene>
<dbReference type="Proteomes" id="UP000248887">
    <property type="component" value="Unassembled WGS sequence"/>
</dbReference>
<reference evidence="2 3" key="1">
    <citation type="submission" date="2017-08" db="EMBL/GenBank/DDBJ databases">
        <title>Infants hospitalized years apart are colonized by the same room-sourced microbial strains.</title>
        <authorList>
            <person name="Brooks B."/>
            <person name="Olm M.R."/>
            <person name="Firek B.A."/>
            <person name="Baker R."/>
            <person name="Thomas B.C."/>
            <person name="Morowitz M.J."/>
            <person name="Banfield J.F."/>
        </authorList>
    </citation>
    <scope>NUCLEOTIDE SEQUENCE [LARGE SCALE GENOMIC DNA]</scope>
    <source>
        <strain evidence="2">S2_005_001_R2_27</strain>
    </source>
</reference>
<feature type="chain" id="PRO_5015952115" evidence="1">
    <location>
        <begin position="25"/>
        <end position="106"/>
    </location>
</feature>